<dbReference type="GO" id="GO:0016020">
    <property type="term" value="C:membrane"/>
    <property type="evidence" value="ECO:0007669"/>
    <property type="project" value="InterPro"/>
</dbReference>
<dbReference type="SMART" id="SM00062">
    <property type="entry name" value="PBPb"/>
    <property type="match status" value="1"/>
</dbReference>
<name>A0A937RR65_9ACTN</name>
<accession>A0A937RR65</accession>
<organism evidence="5 6">
    <name type="scientific">Frankia nepalensis</name>
    <dbReference type="NCBI Taxonomy" id="1836974"/>
    <lineage>
        <taxon>Bacteria</taxon>
        <taxon>Bacillati</taxon>
        <taxon>Actinomycetota</taxon>
        <taxon>Actinomycetes</taxon>
        <taxon>Frankiales</taxon>
        <taxon>Frankiaceae</taxon>
        <taxon>Frankia</taxon>
    </lineage>
</organism>
<dbReference type="RefSeq" id="WP_203004883.1">
    <property type="nucleotide sequence ID" value="NZ_JADWYU010000064.1"/>
</dbReference>
<dbReference type="AlphaFoldDB" id="A0A937RR65"/>
<evidence type="ECO:0000313" key="5">
    <source>
        <dbReference type="EMBL" id="MBL7631193.1"/>
    </source>
</evidence>
<protein>
    <submittedName>
        <fullName evidence="5">ABC transporter substrate-binding protein</fullName>
    </submittedName>
</protein>
<evidence type="ECO:0000313" key="6">
    <source>
        <dbReference type="Proteomes" id="UP000604475"/>
    </source>
</evidence>
<keyword evidence="1" id="KW-0732">Signal</keyword>
<evidence type="ECO:0000256" key="1">
    <source>
        <dbReference type="ARBA" id="ARBA00022729"/>
    </source>
</evidence>
<dbReference type="Gene3D" id="3.40.190.10">
    <property type="entry name" value="Periplasmic binding protein-like II"/>
    <property type="match status" value="2"/>
</dbReference>
<dbReference type="PANTHER" id="PTHR35936:SF17">
    <property type="entry name" value="ARGININE-BINDING EXTRACELLULAR PROTEIN ARTP"/>
    <property type="match status" value="1"/>
</dbReference>
<evidence type="ECO:0000259" key="4">
    <source>
        <dbReference type="SMART" id="SM00079"/>
    </source>
</evidence>
<keyword evidence="6" id="KW-1185">Reference proteome</keyword>
<comment type="caution">
    <text evidence="5">The sequence shown here is derived from an EMBL/GenBank/DDBJ whole genome shotgun (WGS) entry which is preliminary data.</text>
</comment>
<dbReference type="SMART" id="SM00079">
    <property type="entry name" value="PBPe"/>
    <property type="match status" value="1"/>
</dbReference>
<dbReference type="GO" id="GO:0015276">
    <property type="term" value="F:ligand-gated monoatomic ion channel activity"/>
    <property type="evidence" value="ECO:0007669"/>
    <property type="project" value="InterPro"/>
</dbReference>
<evidence type="ECO:0000259" key="3">
    <source>
        <dbReference type="SMART" id="SM00062"/>
    </source>
</evidence>
<dbReference type="InterPro" id="IPR001638">
    <property type="entry name" value="Solute-binding_3/MltF_N"/>
</dbReference>
<feature type="domain" description="Solute-binding protein family 3/N-terminal" evidence="3">
    <location>
        <begin position="74"/>
        <end position="302"/>
    </location>
</feature>
<dbReference type="CDD" id="cd01004">
    <property type="entry name" value="PBP2_MidA_like"/>
    <property type="match status" value="1"/>
</dbReference>
<dbReference type="Pfam" id="PF00497">
    <property type="entry name" value="SBP_bac_3"/>
    <property type="match status" value="1"/>
</dbReference>
<dbReference type="Proteomes" id="UP000604475">
    <property type="component" value="Unassembled WGS sequence"/>
</dbReference>
<reference evidence="5" key="1">
    <citation type="submission" date="2020-12" db="EMBL/GenBank/DDBJ databases">
        <title>Genomic characterization of non-nitrogen-fixing Frankia strains.</title>
        <authorList>
            <person name="Carlos-Shanley C."/>
            <person name="Guerra T."/>
            <person name="Hahn D."/>
        </authorList>
    </citation>
    <scope>NUCLEOTIDE SEQUENCE</scope>
    <source>
        <strain evidence="5">CN6</strain>
    </source>
</reference>
<gene>
    <name evidence="5" type="ORF">I7412_29345</name>
</gene>
<sequence>MRSRTHRAMDDGPAVGRASRRTARRVLAATAAASLLAVLAACGGDSSDDDGATPPPSGNPSVAAALPAEYAGKTLKVATDATYPPNEYFDTDGKTIIGMDVDLIEALGSALGVEVEVENAGFDDILPGIGSKKYDIGVSSFTDTKEREEVVDFVTYYSAGTAFFTTADNGAQITTIEDLCGLSVAVETGTTQADAATAQDGKCKEAGKPGVTVQVFPDQNAANLALSSGRAQLGMADAPVAAYLVNESGGKLALVGEQFDTAPYGIAVGKGSGLAEPLKAALEQIIADGTYTKILEKWGMADGAITDPVINGAIS</sequence>
<proteinExistence type="predicted"/>
<evidence type="ECO:0000256" key="2">
    <source>
        <dbReference type="SAM" id="MobiDB-lite"/>
    </source>
</evidence>
<feature type="domain" description="Ionotropic glutamate receptor C-terminal" evidence="4">
    <location>
        <begin position="74"/>
        <end position="300"/>
    </location>
</feature>
<dbReference type="EMBL" id="JAEACQ010000262">
    <property type="protein sequence ID" value="MBL7631193.1"/>
    <property type="molecule type" value="Genomic_DNA"/>
</dbReference>
<dbReference type="InterPro" id="IPR001320">
    <property type="entry name" value="Iontro_rcpt_C"/>
</dbReference>
<feature type="region of interest" description="Disordered" evidence="2">
    <location>
        <begin position="1"/>
        <end position="20"/>
    </location>
</feature>
<dbReference type="PANTHER" id="PTHR35936">
    <property type="entry name" value="MEMBRANE-BOUND LYTIC MUREIN TRANSGLYCOSYLASE F"/>
    <property type="match status" value="1"/>
</dbReference>
<dbReference type="SUPFAM" id="SSF53850">
    <property type="entry name" value="Periplasmic binding protein-like II"/>
    <property type="match status" value="1"/>
</dbReference>